<comment type="caution">
    <text evidence="2">The sequence shown here is derived from an EMBL/GenBank/DDBJ whole genome shotgun (WGS) entry which is preliminary data.</text>
</comment>
<sequence>MTKIHFIALISRDDRPLYIQSLDQVLGIEGNPQNPQNTENTQKSDPETNDSDLSGVLPLEANTFLKYNFLSHMALDVFASPMSLHLREQQGASDGVLLLFIQDDVTVYGMETNNGLKLVVGASTEIVFREKLKNLFLQIHRAYLKTVCNPFTDVLQDGNYDKMLNTDVFDKRIKKIVREWDSE</sequence>
<feature type="compositionally biased region" description="Low complexity" evidence="1">
    <location>
        <begin position="31"/>
        <end position="41"/>
    </location>
</feature>
<dbReference type="PANTHER" id="PTHR12403">
    <property type="entry name" value="TRAFFICKING PROTEIN PARTICLE COMPLEX SUBUNIT 2"/>
    <property type="match status" value="1"/>
</dbReference>
<evidence type="ECO:0000313" key="3">
    <source>
        <dbReference type="Proteomes" id="UP000649328"/>
    </source>
</evidence>
<accession>A0A8H7GMU6</accession>
<protein>
    <recommendedName>
        <fullName evidence="4">Sedlin</fullName>
    </recommendedName>
</protein>
<dbReference type="Proteomes" id="UP000649328">
    <property type="component" value="Unassembled WGS sequence"/>
</dbReference>
<dbReference type="EMBL" id="JACBPP010000008">
    <property type="protein sequence ID" value="KAF8000063.1"/>
    <property type="molecule type" value="Genomic_DNA"/>
</dbReference>
<dbReference type="GO" id="GO:0005737">
    <property type="term" value="C:cytoplasm"/>
    <property type="evidence" value="ECO:0007669"/>
    <property type="project" value="GOC"/>
</dbReference>
<proteinExistence type="predicted"/>
<gene>
    <name evidence="2" type="ORF">HF325_005912</name>
</gene>
<evidence type="ECO:0008006" key="4">
    <source>
        <dbReference type="Google" id="ProtNLM"/>
    </source>
</evidence>
<dbReference type="OrthoDB" id="18320at2759"/>
<dbReference type="InterPro" id="IPR011012">
    <property type="entry name" value="Longin-like_dom_sf"/>
</dbReference>
<evidence type="ECO:0000256" key="1">
    <source>
        <dbReference type="SAM" id="MobiDB-lite"/>
    </source>
</evidence>
<dbReference type="Pfam" id="PF04628">
    <property type="entry name" value="Sedlin_N"/>
    <property type="match status" value="1"/>
</dbReference>
<name>A0A8H7GMU6_9ASCO</name>
<reference evidence="2" key="1">
    <citation type="submission" date="2020-10" db="EMBL/GenBank/DDBJ databases">
        <title>The Whole-Genome Sequence of Metschnikowia persimmonesis, a Novel Endophytic Yeast Species Isolated from Medicinal Plant Diospyros kaki Thumb.</title>
        <authorList>
            <person name="Rahmat E."/>
            <person name="Kang Y."/>
        </authorList>
    </citation>
    <scope>NUCLEOTIDE SEQUENCE</scope>
    <source>
        <strain evidence="2">KIOM G15050</strain>
    </source>
</reference>
<dbReference type="Gene3D" id="3.30.450.70">
    <property type="match status" value="1"/>
</dbReference>
<dbReference type="SUPFAM" id="SSF64356">
    <property type="entry name" value="SNARE-like"/>
    <property type="match status" value="1"/>
</dbReference>
<dbReference type="InterPro" id="IPR006722">
    <property type="entry name" value="Sedlin"/>
</dbReference>
<dbReference type="AlphaFoldDB" id="A0A8H7GMU6"/>
<dbReference type="GO" id="GO:0006888">
    <property type="term" value="P:endoplasmic reticulum to Golgi vesicle-mediated transport"/>
    <property type="evidence" value="ECO:0007669"/>
    <property type="project" value="InterPro"/>
</dbReference>
<organism evidence="2 3">
    <name type="scientific">Metschnikowia pulcherrima</name>
    <dbReference type="NCBI Taxonomy" id="27326"/>
    <lineage>
        <taxon>Eukaryota</taxon>
        <taxon>Fungi</taxon>
        <taxon>Dikarya</taxon>
        <taxon>Ascomycota</taxon>
        <taxon>Saccharomycotina</taxon>
        <taxon>Pichiomycetes</taxon>
        <taxon>Metschnikowiaceae</taxon>
        <taxon>Metschnikowia</taxon>
    </lineage>
</organism>
<evidence type="ECO:0000313" key="2">
    <source>
        <dbReference type="EMBL" id="KAF8000063.1"/>
    </source>
</evidence>
<keyword evidence="3" id="KW-1185">Reference proteome</keyword>
<feature type="region of interest" description="Disordered" evidence="1">
    <location>
        <begin position="28"/>
        <end position="52"/>
    </location>
</feature>